<dbReference type="Gene3D" id="1.25.40.10">
    <property type="entry name" value="Tetratricopeptide repeat domain"/>
    <property type="match status" value="1"/>
</dbReference>
<feature type="repeat" description="TPR" evidence="1">
    <location>
        <begin position="134"/>
        <end position="167"/>
    </location>
</feature>
<dbReference type="PROSITE" id="PS50005">
    <property type="entry name" value="TPR"/>
    <property type="match status" value="1"/>
</dbReference>
<name>A0ABX0JUM8_9PROT</name>
<dbReference type="Gene3D" id="3.40.50.2000">
    <property type="entry name" value="Glycogen Phosphorylase B"/>
    <property type="match status" value="1"/>
</dbReference>
<dbReference type="InterPro" id="IPR019734">
    <property type="entry name" value="TPR_rpt"/>
</dbReference>
<sequence length="607" mass="66424">MTISATTSATISATIPATNSVTIPVADTDEAALDAMLARCRVLEQRHDFMAIRCETLRFLARHPSEPAALALLARAEFRLGRPACALAPLRRCCRQSGHFVFRLLYAHCLKRLGQTEAATEELERTGRVMPATGSAFYTAGVAFEGIGEAARAVRFYRQSLELAPDVPCVSHRLGRLLLDEGEAETALGLLARAVAAKPDDARYHLDYGVALELTGRLEESLRAVGEAIALAPSSAEALHNRSHLLLLLNRSEEAVAAADHALAVRPAFPKTMFTRSTALLKAGRWEEGWREYEWRWRSCQTPRTDIRAPLWQGEDLRGRHILLHAEQGLGDSLQFVRFASAVGAMGGRVTLHVPSPLVRLFRRVEGVSEVFGTLPPDARFDFHCPLGSLPLRFGIGPETVPADPYLSVPPDEAERQARLVRGLAERGGAGPGDLVAGLVWSGAPRKDKARSYALDRRRSIRLEELAPLFSVSGVRFVSFQLDEAAGQRAGSGLPLIDVTKGISDFADTAARLTGVDLLITVDTSIAHLAGGLGMPVWTLSRFDGCWRWLEGRSDTPWYPTMRIIRQERPGDWSGAVAGTRDLLVREVERRQAGVREQVVSMSDCPV</sequence>
<dbReference type="PANTHER" id="PTHR44998">
    <property type="match status" value="1"/>
</dbReference>
<dbReference type="Pfam" id="PF14559">
    <property type="entry name" value="TPR_19"/>
    <property type="match status" value="1"/>
</dbReference>
<comment type="caution">
    <text evidence="2">The sequence shown here is derived from an EMBL/GenBank/DDBJ whole genome shotgun (WGS) entry which is preliminary data.</text>
</comment>
<dbReference type="Proteomes" id="UP000635278">
    <property type="component" value="Unassembled WGS sequence"/>
</dbReference>
<reference evidence="2 3" key="1">
    <citation type="journal article" date="2020" name="Int. J. Syst. Evol. Microbiol.">
        <title>Novel acetic acid bacteria from cider fermentations: Acetobacter conturbans sp. nov. and Acetobacter fallax sp. nov.</title>
        <authorList>
            <person name="Sombolestani A.S."/>
            <person name="Cleenwerck I."/>
            <person name="Cnockaert M."/>
            <person name="Borremans W."/>
            <person name="Wieme A.D."/>
            <person name="De Vuyst L."/>
            <person name="Vandamme P."/>
        </authorList>
    </citation>
    <scope>NUCLEOTIDE SEQUENCE [LARGE SCALE GENOMIC DNA]</scope>
    <source>
        <strain evidence="2 3">LMG 30640</strain>
    </source>
</reference>
<dbReference type="PANTHER" id="PTHR44998:SF1">
    <property type="entry name" value="UDP-N-ACETYLGLUCOSAMINE--PEPTIDE N-ACETYLGLUCOSAMINYLTRANSFERASE 110 KDA SUBUNIT"/>
    <property type="match status" value="1"/>
</dbReference>
<proteinExistence type="predicted"/>
<evidence type="ECO:0000256" key="1">
    <source>
        <dbReference type="PROSITE-ProRule" id="PRU00339"/>
    </source>
</evidence>
<dbReference type="SUPFAM" id="SSF53756">
    <property type="entry name" value="UDP-Glycosyltransferase/glycogen phosphorylase"/>
    <property type="match status" value="1"/>
</dbReference>
<dbReference type="SMART" id="SM00028">
    <property type="entry name" value="TPR"/>
    <property type="match status" value="5"/>
</dbReference>
<accession>A0ABX0JUM8</accession>
<dbReference type="Pfam" id="PF13432">
    <property type="entry name" value="TPR_16"/>
    <property type="match status" value="1"/>
</dbReference>
<protein>
    <submittedName>
        <fullName evidence="2">Tetratricopeptide repeat protein</fullName>
    </submittedName>
</protein>
<organism evidence="2 3">
    <name type="scientific">Acetobacter musti</name>
    <dbReference type="NCBI Taxonomy" id="864732"/>
    <lineage>
        <taxon>Bacteria</taxon>
        <taxon>Pseudomonadati</taxon>
        <taxon>Pseudomonadota</taxon>
        <taxon>Alphaproteobacteria</taxon>
        <taxon>Acetobacterales</taxon>
        <taxon>Acetobacteraceae</taxon>
        <taxon>Acetobacter</taxon>
    </lineage>
</organism>
<dbReference type="SUPFAM" id="SSF48452">
    <property type="entry name" value="TPR-like"/>
    <property type="match status" value="1"/>
</dbReference>
<gene>
    <name evidence="2" type="ORF">GOB93_11380</name>
</gene>
<dbReference type="RefSeq" id="WP_173583634.1">
    <property type="nucleotide sequence ID" value="NZ_WOTB01000014.1"/>
</dbReference>
<keyword evidence="3" id="KW-1185">Reference proteome</keyword>
<dbReference type="InterPro" id="IPR011990">
    <property type="entry name" value="TPR-like_helical_dom_sf"/>
</dbReference>
<dbReference type="Pfam" id="PF13181">
    <property type="entry name" value="TPR_8"/>
    <property type="match status" value="1"/>
</dbReference>
<dbReference type="EMBL" id="WOTB01000014">
    <property type="protein sequence ID" value="NHN85239.1"/>
    <property type="molecule type" value="Genomic_DNA"/>
</dbReference>
<keyword evidence="1" id="KW-0802">TPR repeat</keyword>
<evidence type="ECO:0000313" key="3">
    <source>
        <dbReference type="Proteomes" id="UP000635278"/>
    </source>
</evidence>
<evidence type="ECO:0000313" key="2">
    <source>
        <dbReference type="EMBL" id="NHN85239.1"/>
    </source>
</evidence>